<sequence length="599" mass="66069">MFLLSQAQMAKNGKTSPRPRNNVVYQDGCFFIVDFLRFSVPQTTLCSLCPGEEFVRLTITMAATGPAHSTAADSTSASIAPSAVVAKPCHNCRRRRLRCDRSLPSCQKCIKKGEKCLGYGKLLVWNRGVASRGKMMGKSFHVPDQAAASTAASGNQELCLPRKYRFVPSNMPDGEAEAEAEAEASGDEGETSVSINPCLVDPLFQDLDRASRFYISHFTDQMCRDLITYDVPRHNPYRGIVPLIRDHALLLHVIVANSAIHISNVISKGSGLLNGVPGQYPQHDALMAKQKTLQLLNQAMNDIDAVDPEVVLTAILLSINYELVSSGKDDWKVHVEGAQKLIDYFGLSKRSDLSSAMSALRDHVVSDCLIYYILGSTFSARQPNMGSMTSRYPFLDVLPLLERAEANSYMSCPAFLLQIMLSASHLSNLDVITGFEEEQAGYLMERARTFNIDAWAASVQGISSHNDFESRVHVASAHKSAVCLYIHQAVPSANLMDDDNRKRIVEDIIGHLSFILPGNLLLKGTSWPTFIAGAESRDPAQRAWIVARLNDLWEMLPWGYVHTAIEMLKAVWAMEDTAAETTGGWLKKLKGLGNDWIVV</sequence>
<dbReference type="InterPro" id="IPR021858">
    <property type="entry name" value="Fun_TF"/>
</dbReference>
<comment type="caution">
    <text evidence="8">The sequence shown here is derived from an EMBL/GenBank/DDBJ whole genome shotgun (WGS) entry which is preliminary data.</text>
</comment>
<dbReference type="PANTHER" id="PTHR37534">
    <property type="entry name" value="TRANSCRIPTIONAL ACTIVATOR PROTEIN UGA3"/>
    <property type="match status" value="1"/>
</dbReference>
<dbReference type="PROSITE" id="PS50048">
    <property type="entry name" value="ZN2_CY6_FUNGAL_2"/>
    <property type="match status" value="1"/>
</dbReference>
<dbReference type="Proteomes" id="UP000749309">
    <property type="component" value="Unassembled WGS sequence"/>
</dbReference>
<keyword evidence="4" id="KW-0804">Transcription</keyword>
<dbReference type="EMBL" id="JAAQVJ010000079">
    <property type="protein sequence ID" value="KAF3896045.1"/>
    <property type="molecule type" value="Genomic_DNA"/>
</dbReference>
<dbReference type="InterPro" id="IPR001138">
    <property type="entry name" value="Zn2Cys6_DnaBD"/>
</dbReference>
<feature type="region of interest" description="Disordered" evidence="6">
    <location>
        <begin position="171"/>
        <end position="192"/>
    </location>
</feature>
<gene>
    <name evidence="8" type="ORF">GY632_3001</name>
</gene>
<dbReference type="PANTHER" id="PTHR37534:SF51">
    <property type="entry name" value="ACRIFLAVINE SENSITIVITY CONTROL PROTEIN ACR-2"/>
    <property type="match status" value="1"/>
</dbReference>
<dbReference type="GO" id="GO:0045944">
    <property type="term" value="P:positive regulation of transcription by RNA polymerase II"/>
    <property type="evidence" value="ECO:0007669"/>
    <property type="project" value="TreeGrafter"/>
</dbReference>
<protein>
    <submittedName>
        <fullName evidence="8">Acriflavine sensitivity control protein acr-2</fullName>
    </submittedName>
</protein>
<evidence type="ECO:0000256" key="5">
    <source>
        <dbReference type="ARBA" id="ARBA00023242"/>
    </source>
</evidence>
<evidence type="ECO:0000256" key="1">
    <source>
        <dbReference type="ARBA" id="ARBA00004123"/>
    </source>
</evidence>
<reference evidence="8" key="1">
    <citation type="submission" date="2020-03" db="EMBL/GenBank/DDBJ databases">
        <title>Whole Genome Sequence of Trichophyton interdigitale from India.</title>
        <authorList>
            <person name="Kumar P."/>
        </authorList>
    </citation>
    <scope>NUCLEOTIDE SEQUENCE</scope>
    <source>
        <strain evidence="8">UCMS-IGIB-CI14</strain>
    </source>
</reference>
<dbReference type="AlphaFoldDB" id="A0A9P5CV96"/>
<evidence type="ECO:0000256" key="2">
    <source>
        <dbReference type="ARBA" id="ARBA00023015"/>
    </source>
</evidence>
<keyword evidence="3" id="KW-0238">DNA-binding</keyword>
<dbReference type="Pfam" id="PF00172">
    <property type="entry name" value="Zn_clus"/>
    <property type="match status" value="1"/>
</dbReference>
<organism evidence="8 9">
    <name type="scientific">Trichophyton interdigitale</name>
    <dbReference type="NCBI Taxonomy" id="101480"/>
    <lineage>
        <taxon>Eukaryota</taxon>
        <taxon>Fungi</taxon>
        <taxon>Dikarya</taxon>
        <taxon>Ascomycota</taxon>
        <taxon>Pezizomycotina</taxon>
        <taxon>Eurotiomycetes</taxon>
        <taxon>Eurotiomycetidae</taxon>
        <taxon>Onygenales</taxon>
        <taxon>Arthrodermataceae</taxon>
        <taxon>Trichophyton</taxon>
    </lineage>
</organism>
<dbReference type="GO" id="GO:0008270">
    <property type="term" value="F:zinc ion binding"/>
    <property type="evidence" value="ECO:0007669"/>
    <property type="project" value="InterPro"/>
</dbReference>
<dbReference type="Gene3D" id="4.10.240.10">
    <property type="entry name" value="Zn(2)-C6 fungal-type DNA-binding domain"/>
    <property type="match status" value="1"/>
</dbReference>
<dbReference type="SUPFAM" id="SSF57701">
    <property type="entry name" value="Zn2/Cys6 DNA-binding domain"/>
    <property type="match status" value="1"/>
</dbReference>
<evidence type="ECO:0000313" key="8">
    <source>
        <dbReference type="EMBL" id="KAF3896045.1"/>
    </source>
</evidence>
<dbReference type="SMART" id="SM00066">
    <property type="entry name" value="GAL4"/>
    <property type="match status" value="1"/>
</dbReference>
<name>A0A9P5CV96_9EURO</name>
<evidence type="ECO:0000256" key="4">
    <source>
        <dbReference type="ARBA" id="ARBA00023163"/>
    </source>
</evidence>
<accession>A0A9P5CV96</accession>
<evidence type="ECO:0000256" key="3">
    <source>
        <dbReference type="ARBA" id="ARBA00023125"/>
    </source>
</evidence>
<feature type="domain" description="Zn(2)-C6 fungal-type" evidence="7">
    <location>
        <begin position="88"/>
        <end position="116"/>
    </location>
</feature>
<comment type="subcellular location">
    <subcellularLocation>
        <location evidence="1">Nucleus</location>
    </subcellularLocation>
</comment>
<dbReference type="GO" id="GO:0005634">
    <property type="term" value="C:nucleus"/>
    <property type="evidence" value="ECO:0007669"/>
    <property type="project" value="UniProtKB-SubCell"/>
</dbReference>
<proteinExistence type="predicted"/>
<feature type="compositionally biased region" description="Acidic residues" evidence="6">
    <location>
        <begin position="174"/>
        <end position="190"/>
    </location>
</feature>
<keyword evidence="2" id="KW-0805">Transcription regulation</keyword>
<dbReference type="Pfam" id="PF11951">
    <property type="entry name" value="Fungal_trans_2"/>
    <property type="match status" value="1"/>
</dbReference>
<evidence type="ECO:0000256" key="6">
    <source>
        <dbReference type="SAM" id="MobiDB-lite"/>
    </source>
</evidence>
<dbReference type="InterPro" id="IPR036864">
    <property type="entry name" value="Zn2-C6_fun-type_DNA-bd_sf"/>
</dbReference>
<dbReference type="GO" id="GO:0000976">
    <property type="term" value="F:transcription cis-regulatory region binding"/>
    <property type="evidence" value="ECO:0007669"/>
    <property type="project" value="TreeGrafter"/>
</dbReference>
<evidence type="ECO:0000259" key="7">
    <source>
        <dbReference type="PROSITE" id="PS50048"/>
    </source>
</evidence>
<keyword evidence="5" id="KW-0539">Nucleus</keyword>
<evidence type="ECO:0000313" key="9">
    <source>
        <dbReference type="Proteomes" id="UP000749309"/>
    </source>
</evidence>
<dbReference type="GO" id="GO:0000981">
    <property type="term" value="F:DNA-binding transcription factor activity, RNA polymerase II-specific"/>
    <property type="evidence" value="ECO:0007669"/>
    <property type="project" value="InterPro"/>
</dbReference>